<keyword evidence="2" id="KW-0456">Lyase</keyword>
<dbReference type="PANTHER" id="PTHR11941">
    <property type="entry name" value="ENOYL-COA HYDRATASE-RELATED"/>
    <property type="match status" value="1"/>
</dbReference>
<dbReference type="FunFam" id="1.10.12.10:FF:000001">
    <property type="entry name" value="Probable enoyl-CoA hydratase, mitochondrial"/>
    <property type="match status" value="1"/>
</dbReference>
<dbReference type="GO" id="GO:0016836">
    <property type="term" value="F:hydro-lyase activity"/>
    <property type="evidence" value="ECO:0007669"/>
    <property type="project" value="UniProtKB-ARBA"/>
</dbReference>
<dbReference type="FunFam" id="3.90.226.10:FF:000009">
    <property type="entry name" value="Carnitinyl-CoA dehydratase"/>
    <property type="match status" value="1"/>
</dbReference>
<dbReference type="RefSeq" id="WP_092816887.1">
    <property type="nucleotide sequence ID" value="NZ_FNWU01000004.1"/>
</dbReference>
<organism evidence="4 5">
    <name type="scientific">Halopenitus malekzadehii</name>
    <dbReference type="NCBI Taxonomy" id="1267564"/>
    <lineage>
        <taxon>Archaea</taxon>
        <taxon>Methanobacteriati</taxon>
        <taxon>Methanobacteriota</taxon>
        <taxon>Stenosarchaea group</taxon>
        <taxon>Halobacteria</taxon>
        <taxon>Halobacteriales</taxon>
        <taxon>Haloferacaceae</taxon>
        <taxon>Halopenitus</taxon>
    </lineage>
</organism>
<evidence type="ECO:0000256" key="1">
    <source>
        <dbReference type="ARBA" id="ARBA00005254"/>
    </source>
</evidence>
<evidence type="ECO:0000256" key="2">
    <source>
        <dbReference type="ARBA" id="ARBA00023239"/>
    </source>
</evidence>
<dbReference type="SUPFAM" id="SSF52096">
    <property type="entry name" value="ClpP/crotonase"/>
    <property type="match status" value="1"/>
</dbReference>
<dbReference type="OrthoDB" id="27846at2157"/>
<feature type="compositionally biased region" description="Low complexity" evidence="3">
    <location>
        <begin position="19"/>
        <end position="34"/>
    </location>
</feature>
<evidence type="ECO:0000256" key="3">
    <source>
        <dbReference type="SAM" id="MobiDB-lite"/>
    </source>
</evidence>
<dbReference type="InterPro" id="IPR001753">
    <property type="entry name" value="Enoyl-CoA_hydra/iso"/>
</dbReference>
<dbReference type="Proteomes" id="UP000199215">
    <property type="component" value="Unassembled WGS sequence"/>
</dbReference>
<dbReference type="PANTHER" id="PTHR11941:SF54">
    <property type="entry name" value="ENOYL-COA HYDRATASE, MITOCHONDRIAL"/>
    <property type="match status" value="1"/>
</dbReference>
<dbReference type="GO" id="GO:0006635">
    <property type="term" value="P:fatty acid beta-oxidation"/>
    <property type="evidence" value="ECO:0007669"/>
    <property type="project" value="TreeGrafter"/>
</dbReference>
<dbReference type="Gene3D" id="1.10.12.10">
    <property type="entry name" value="Lyase 2-enoyl-coa Hydratase, Chain A, domain 2"/>
    <property type="match status" value="1"/>
</dbReference>
<feature type="region of interest" description="Disordered" evidence="3">
    <location>
        <begin position="1"/>
        <end position="34"/>
    </location>
</feature>
<gene>
    <name evidence="4" type="ORF">SAMN05192561_10420</name>
</gene>
<accession>A0A1H6IY37</accession>
<dbReference type="InterPro" id="IPR014748">
    <property type="entry name" value="Enoyl-CoA_hydra_C"/>
</dbReference>
<evidence type="ECO:0000313" key="4">
    <source>
        <dbReference type="EMBL" id="SEH51561.1"/>
    </source>
</evidence>
<dbReference type="AlphaFoldDB" id="A0A1H6IY37"/>
<feature type="compositionally biased region" description="Low complexity" evidence="3">
    <location>
        <begin position="1"/>
        <end position="11"/>
    </location>
</feature>
<name>A0A1H6IY37_9EURY</name>
<dbReference type="EMBL" id="FNWU01000004">
    <property type="protein sequence ID" value="SEH51561.1"/>
    <property type="molecule type" value="Genomic_DNA"/>
</dbReference>
<comment type="similarity">
    <text evidence="1">Belongs to the enoyl-CoA hydratase/isomerase family.</text>
</comment>
<dbReference type="Pfam" id="PF00378">
    <property type="entry name" value="ECH_1"/>
    <property type="match status" value="1"/>
</dbReference>
<sequence>MTGSDSNASDAASDDVDADGTGNDGAAADDAAADGTAAVSADCDTVDVVLDDLAEGVATVTISRPDARNALDATVREEFSGVLAAIDDDDAVRVVVVTGDAEGKAFVAGADVSEFRDRDAIDQREVSERPRIYERVAELSKPVIARINGHALGGGCELAQACDVRIASTRAKLGQPEINLGIIPGGGGTQRLPRIVGTGQALRLILSGELIDAAEAADIGLVDEVYEPDELDDRVAELAGMMADKSLVALEFAKDAVRASGQLGLEDGIDYEAELFSQLFATADKDEGIAAFFEDRDPEWNDA</sequence>
<keyword evidence="5" id="KW-1185">Reference proteome</keyword>
<dbReference type="STRING" id="1267564.SAMN05192561_10420"/>
<dbReference type="CDD" id="cd06558">
    <property type="entry name" value="crotonase-like"/>
    <property type="match status" value="1"/>
</dbReference>
<dbReference type="Gene3D" id="3.90.226.10">
    <property type="entry name" value="2-enoyl-CoA Hydratase, Chain A, domain 1"/>
    <property type="match status" value="1"/>
</dbReference>
<protein>
    <submittedName>
        <fullName evidence="4">Short chain enoyl-CoA hydratase</fullName>
    </submittedName>
</protein>
<evidence type="ECO:0000313" key="5">
    <source>
        <dbReference type="Proteomes" id="UP000199215"/>
    </source>
</evidence>
<dbReference type="InterPro" id="IPR029045">
    <property type="entry name" value="ClpP/crotonase-like_dom_sf"/>
</dbReference>
<proteinExistence type="inferred from homology"/>
<reference evidence="4 5" key="1">
    <citation type="submission" date="2016-10" db="EMBL/GenBank/DDBJ databases">
        <authorList>
            <person name="de Groot N.N."/>
        </authorList>
    </citation>
    <scope>NUCLEOTIDE SEQUENCE [LARGE SCALE GENOMIC DNA]</scope>
    <source>
        <strain evidence="4 5">IBRC-M10418</strain>
    </source>
</reference>